<feature type="chain" id="PRO_5039130513" evidence="1">
    <location>
        <begin position="25"/>
        <end position="332"/>
    </location>
</feature>
<sequence length="332" mass="35084">MRRAISAGCLAAMGVWLAAAVLMAYETVTAPQEPTPEPVIVEQAPSPTAETADGTQAVRLSTADGVETLALDDYLTGVVMGEMPASFPQAALEAQAVAARTFTCKQMLGGKHDGADVCADSGCCQAYLSPETAAERMGTEYDAVYNKVRTAVEATDGQVLTYDDALIDAVYFSCSGGVTEDAVAVWGNEVPYLQSVESPGEEDAPPYEDVVSVERDVFRQTVEAAGAVLPEDGGQWFGKAVRSSGGGVETVEIGGVSFTGTEVRSLFNLRSTRFSVTVGEETVDFYTRGYGHRVGLSQYGAAAMADGGSTWQEILQHYYTGVDIVDMETVLP</sequence>
<protein>
    <submittedName>
        <fullName evidence="3">Stage II sporulation protein D</fullName>
    </submittedName>
</protein>
<evidence type="ECO:0000313" key="4">
    <source>
        <dbReference type="Proteomes" id="UP000886741"/>
    </source>
</evidence>
<dbReference type="InterPro" id="IPR013486">
    <property type="entry name" value="SpoIID/LytB"/>
</dbReference>
<reference evidence="3" key="1">
    <citation type="submission" date="2020-10" db="EMBL/GenBank/DDBJ databases">
        <authorList>
            <person name="Gilroy R."/>
        </authorList>
    </citation>
    <scope>NUCLEOTIDE SEQUENCE</scope>
    <source>
        <strain evidence="3">ChiBcec16-1751</strain>
    </source>
</reference>
<dbReference type="EMBL" id="DVJJ01000026">
    <property type="protein sequence ID" value="HIS64039.1"/>
    <property type="molecule type" value="Genomic_DNA"/>
</dbReference>
<evidence type="ECO:0000259" key="2">
    <source>
        <dbReference type="Pfam" id="PF08486"/>
    </source>
</evidence>
<evidence type="ECO:0000313" key="3">
    <source>
        <dbReference type="EMBL" id="HIS64039.1"/>
    </source>
</evidence>
<dbReference type="PANTHER" id="PTHR30032">
    <property type="entry name" value="N-ACETYLMURAMOYL-L-ALANINE AMIDASE-RELATED"/>
    <property type="match status" value="1"/>
</dbReference>
<name>A0A9D1F854_9FIRM</name>
<reference evidence="3" key="2">
    <citation type="journal article" date="2021" name="PeerJ">
        <title>Extensive microbial diversity within the chicken gut microbiome revealed by metagenomics and culture.</title>
        <authorList>
            <person name="Gilroy R."/>
            <person name="Ravi A."/>
            <person name="Getino M."/>
            <person name="Pursley I."/>
            <person name="Horton D.L."/>
            <person name="Alikhan N.F."/>
            <person name="Baker D."/>
            <person name="Gharbi K."/>
            <person name="Hall N."/>
            <person name="Watson M."/>
            <person name="Adriaenssens E.M."/>
            <person name="Foster-Nyarko E."/>
            <person name="Jarju S."/>
            <person name="Secka A."/>
            <person name="Antonio M."/>
            <person name="Oren A."/>
            <person name="Chaudhuri R.R."/>
            <person name="La Ragione R."/>
            <person name="Hildebrand F."/>
            <person name="Pallen M.J."/>
        </authorList>
    </citation>
    <scope>NUCLEOTIDE SEQUENCE</scope>
    <source>
        <strain evidence="3">ChiBcec16-1751</strain>
    </source>
</reference>
<dbReference type="AlphaFoldDB" id="A0A9D1F854"/>
<dbReference type="InterPro" id="IPR014225">
    <property type="entry name" value="Spore_II_D_firmicutes"/>
</dbReference>
<dbReference type="Proteomes" id="UP000886741">
    <property type="component" value="Unassembled WGS sequence"/>
</dbReference>
<dbReference type="InterPro" id="IPR013693">
    <property type="entry name" value="SpoIID/LytB_N"/>
</dbReference>
<feature type="signal peptide" evidence="1">
    <location>
        <begin position="1"/>
        <end position="24"/>
    </location>
</feature>
<dbReference type="GO" id="GO:0030288">
    <property type="term" value="C:outer membrane-bounded periplasmic space"/>
    <property type="evidence" value="ECO:0007669"/>
    <property type="project" value="TreeGrafter"/>
</dbReference>
<keyword evidence="1" id="KW-0732">Signal</keyword>
<dbReference type="PANTHER" id="PTHR30032:SF4">
    <property type="entry name" value="AMIDASE ENHANCER"/>
    <property type="match status" value="1"/>
</dbReference>
<dbReference type="NCBIfam" id="TIGR02870">
    <property type="entry name" value="spore_II_D"/>
    <property type="match status" value="1"/>
</dbReference>
<dbReference type="InterPro" id="IPR051922">
    <property type="entry name" value="Bact_Sporulation_Assoc"/>
</dbReference>
<gene>
    <name evidence="3" type="primary">spoIID</name>
    <name evidence="3" type="ORF">IAA83_01535</name>
</gene>
<comment type="caution">
    <text evidence="3">The sequence shown here is derived from an EMBL/GenBank/DDBJ whole genome shotgun (WGS) entry which is preliminary data.</text>
</comment>
<accession>A0A9D1F854</accession>
<dbReference type="NCBIfam" id="TIGR02669">
    <property type="entry name" value="SpoIID_LytB"/>
    <property type="match status" value="1"/>
</dbReference>
<proteinExistence type="predicted"/>
<dbReference type="Pfam" id="PF08486">
    <property type="entry name" value="SpoIID"/>
    <property type="match status" value="1"/>
</dbReference>
<feature type="domain" description="Sporulation stage II protein D amidase enhancer LytB N-terminal" evidence="2">
    <location>
        <begin position="64"/>
        <end position="162"/>
    </location>
</feature>
<organism evidence="3 4">
    <name type="scientific">Candidatus Avoscillospira avistercoris</name>
    <dbReference type="NCBI Taxonomy" id="2840707"/>
    <lineage>
        <taxon>Bacteria</taxon>
        <taxon>Bacillati</taxon>
        <taxon>Bacillota</taxon>
        <taxon>Clostridia</taxon>
        <taxon>Eubacteriales</taxon>
        <taxon>Oscillospiraceae</taxon>
        <taxon>Oscillospiraceae incertae sedis</taxon>
        <taxon>Candidatus Avoscillospira</taxon>
    </lineage>
</organism>
<evidence type="ECO:0000256" key="1">
    <source>
        <dbReference type="SAM" id="SignalP"/>
    </source>
</evidence>
<dbReference type="GO" id="GO:0030435">
    <property type="term" value="P:sporulation resulting in formation of a cellular spore"/>
    <property type="evidence" value="ECO:0007669"/>
    <property type="project" value="InterPro"/>
</dbReference>